<keyword evidence="3" id="KW-1185">Reference proteome</keyword>
<protein>
    <submittedName>
        <fullName evidence="2">Uncharacterized protein</fullName>
    </submittedName>
</protein>
<evidence type="ECO:0000256" key="1">
    <source>
        <dbReference type="SAM" id="Phobius"/>
    </source>
</evidence>
<sequence length="211" mass="25021">MSSILIELQYHIHVNISIYLIIKIADHLIIKLETPSIINQKRSRTLLIKMKKRLIIFISIILLGTLLYYTFGIFSSSVGWYGYQKWKYRRGTTTIEKSKQRKVFVKELNYKIVDSLNLKGFHFKPYIEKGFRYGYHSMEDTRIDNFSHYPYNLSYERNKNDSISLDIFSDDKKKLDSCDIVWGYLKQPYLQDTIRIKINGAGNQKGIIKVW</sequence>
<dbReference type="EMBL" id="QWIV01000014">
    <property type="protein sequence ID" value="RMZ58725.1"/>
    <property type="molecule type" value="Genomic_DNA"/>
</dbReference>
<reference evidence="2 3" key="1">
    <citation type="submission" date="2018-08" db="EMBL/GenBank/DDBJ databases">
        <title>Chryseobacterium nematophagum: a novel matrix digesting pathogen of nematodes.</title>
        <authorList>
            <person name="Page A."/>
            <person name="Roberts M."/>
            <person name="Felix M.-A."/>
            <person name="Weir W."/>
        </authorList>
    </citation>
    <scope>NUCLEOTIDE SEQUENCE [LARGE SCALE GENOMIC DNA]</scope>
    <source>
        <strain evidence="2 3">JUb275</strain>
    </source>
</reference>
<comment type="caution">
    <text evidence="2">The sequence shown here is derived from an EMBL/GenBank/DDBJ whole genome shotgun (WGS) entry which is preliminary data.</text>
</comment>
<accession>A0A3M7L9M5</accession>
<evidence type="ECO:0000313" key="2">
    <source>
        <dbReference type="EMBL" id="RMZ58725.1"/>
    </source>
</evidence>
<keyword evidence="1" id="KW-1133">Transmembrane helix</keyword>
<name>A0A3M7L9M5_9FLAO</name>
<feature type="transmembrane region" description="Helical" evidence="1">
    <location>
        <begin position="12"/>
        <end position="33"/>
    </location>
</feature>
<keyword evidence="1" id="KW-0812">Transmembrane</keyword>
<dbReference type="AlphaFoldDB" id="A0A3M7L9M5"/>
<proteinExistence type="predicted"/>
<keyword evidence="1" id="KW-0472">Membrane</keyword>
<gene>
    <name evidence="2" type="ORF">D1632_14135</name>
</gene>
<feature type="transmembrane region" description="Helical" evidence="1">
    <location>
        <begin position="54"/>
        <end position="83"/>
    </location>
</feature>
<dbReference type="Proteomes" id="UP000267524">
    <property type="component" value="Unassembled WGS sequence"/>
</dbReference>
<organism evidence="2 3">
    <name type="scientific">Chryseobacterium nematophagum</name>
    <dbReference type="NCBI Taxonomy" id="2305228"/>
    <lineage>
        <taxon>Bacteria</taxon>
        <taxon>Pseudomonadati</taxon>
        <taxon>Bacteroidota</taxon>
        <taxon>Flavobacteriia</taxon>
        <taxon>Flavobacteriales</taxon>
        <taxon>Weeksellaceae</taxon>
        <taxon>Chryseobacterium group</taxon>
        <taxon>Chryseobacterium</taxon>
    </lineage>
</organism>
<evidence type="ECO:0000313" key="3">
    <source>
        <dbReference type="Proteomes" id="UP000267524"/>
    </source>
</evidence>